<gene>
    <name evidence="1" type="ORF">E2C01_033141</name>
</gene>
<reference evidence="1 2" key="1">
    <citation type="submission" date="2019-05" db="EMBL/GenBank/DDBJ databases">
        <title>Another draft genome of Portunus trituberculatus and its Hox gene families provides insights of decapod evolution.</title>
        <authorList>
            <person name="Jeong J.-H."/>
            <person name="Song I."/>
            <person name="Kim S."/>
            <person name="Choi T."/>
            <person name="Kim D."/>
            <person name="Ryu S."/>
            <person name="Kim W."/>
        </authorList>
    </citation>
    <scope>NUCLEOTIDE SEQUENCE [LARGE SCALE GENOMIC DNA]</scope>
    <source>
        <tissue evidence="1">Muscle</tissue>
    </source>
</reference>
<protein>
    <submittedName>
        <fullName evidence="1">Uncharacterized protein</fullName>
    </submittedName>
</protein>
<comment type="caution">
    <text evidence="1">The sequence shown here is derived from an EMBL/GenBank/DDBJ whole genome shotgun (WGS) entry which is preliminary data.</text>
</comment>
<evidence type="ECO:0000313" key="1">
    <source>
        <dbReference type="EMBL" id="MPC39600.1"/>
    </source>
</evidence>
<evidence type="ECO:0000313" key="2">
    <source>
        <dbReference type="Proteomes" id="UP000324222"/>
    </source>
</evidence>
<proteinExistence type="predicted"/>
<organism evidence="1 2">
    <name type="scientific">Portunus trituberculatus</name>
    <name type="common">Swimming crab</name>
    <name type="synonym">Neptunus trituberculatus</name>
    <dbReference type="NCBI Taxonomy" id="210409"/>
    <lineage>
        <taxon>Eukaryota</taxon>
        <taxon>Metazoa</taxon>
        <taxon>Ecdysozoa</taxon>
        <taxon>Arthropoda</taxon>
        <taxon>Crustacea</taxon>
        <taxon>Multicrustacea</taxon>
        <taxon>Malacostraca</taxon>
        <taxon>Eumalacostraca</taxon>
        <taxon>Eucarida</taxon>
        <taxon>Decapoda</taxon>
        <taxon>Pleocyemata</taxon>
        <taxon>Brachyura</taxon>
        <taxon>Eubrachyura</taxon>
        <taxon>Portunoidea</taxon>
        <taxon>Portunidae</taxon>
        <taxon>Portuninae</taxon>
        <taxon>Portunus</taxon>
    </lineage>
</organism>
<dbReference type="EMBL" id="VSRR010004416">
    <property type="protein sequence ID" value="MPC39600.1"/>
    <property type="molecule type" value="Genomic_DNA"/>
</dbReference>
<keyword evidence="2" id="KW-1185">Reference proteome</keyword>
<sequence length="86" mass="9977">MPKKEAFITPQCLARNELSSAWRQLNYSEHWRPATVTVRLVVVFRLETKMPHRRAGFSREFLGLKGILFWGTSYLKAQPLGNNCPE</sequence>
<name>A0A5B7EX26_PORTR</name>
<dbReference type="Proteomes" id="UP000324222">
    <property type="component" value="Unassembled WGS sequence"/>
</dbReference>
<dbReference type="AlphaFoldDB" id="A0A5B7EX26"/>
<accession>A0A5B7EX26</accession>